<evidence type="ECO:0000313" key="2">
    <source>
        <dbReference type="EnsemblPlants" id="ORUFI06G10600.10"/>
    </source>
</evidence>
<reference evidence="2" key="2">
    <citation type="submission" date="2015-06" db="UniProtKB">
        <authorList>
            <consortium name="EnsemblPlants"/>
        </authorList>
    </citation>
    <scope>IDENTIFICATION</scope>
</reference>
<sequence length="89" mass="9758">MASAAPRSRLTPPTPAMHPHRKRARSPPASGSLVRCSSSGNGAPRDHRRRWQSPAAGSPGRVYQRHRAQQYGVPSRRCVHNHVIQHLGG</sequence>
<dbReference type="Proteomes" id="UP000008022">
    <property type="component" value="Unassembled WGS sequence"/>
</dbReference>
<dbReference type="Gramene" id="ORUFI06G10600.10">
    <property type="protein sequence ID" value="ORUFI06G10600.10"/>
    <property type="gene ID" value="ORUFI06G10600"/>
</dbReference>
<keyword evidence="3" id="KW-1185">Reference proteome</keyword>
<evidence type="ECO:0000256" key="1">
    <source>
        <dbReference type="SAM" id="MobiDB-lite"/>
    </source>
</evidence>
<organism evidence="2 3">
    <name type="scientific">Oryza rufipogon</name>
    <name type="common">Brownbeard rice</name>
    <name type="synonym">Asian wild rice</name>
    <dbReference type="NCBI Taxonomy" id="4529"/>
    <lineage>
        <taxon>Eukaryota</taxon>
        <taxon>Viridiplantae</taxon>
        <taxon>Streptophyta</taxon>
        <taxon>Embryophyta</taxon>
        <taxon>Tracheophyta</taxon>
        <taxon>Spermatophyta</taxon>
        <taxon>Magnoliopsida</taxon>
        <taxon>Liliopsida</taxon>
        <taxon>Poales</taxon>
        <taxon>Poaceae</taxon>
        <taxon>BOP clade</taxon>
        <taxon>Oryzoideae</taxon>
        <taxon>Oryzeae</taxon>
        <taxon>Oryzinae</taxon>
        <taxon>Oryza</taxon>
    </lineage>
</organism>
<dbReference type="HOGENOM" id="CLU_2458705_0_0_1"/>
<protein>
    <submittedName>
        <fullName evidence="2">Uncharacterized protein</fullName>
    </submittedName>
</protein>
<accession>A0A0E0PW43</accession>
<dbReference type="AlphaFoldDB" id="A0A0E0PW43"/>
<dbReference type="EnsemblPlants" id="ORUFI06G10600.10">
    <property type="protein sequence ID" value="ORUFI06G10600.10"/>
    <property type="gene ID" value="ORUFI06G10600"/>
</dbReference>
<name>A0A0E0PW43_ORYRU</name>
<feature type="region of interest" description="Disordered" evidence="1">
    <location>
        <begin position="1"/>
        <end position="74"/>
    </location>
</feature>
<proteinExistence type="predicted"/>
<evidence type="ECO:0000313" key="3">
    <source>
        <dbReference type="Proteomes" id="UP000008022"/>
    </source>
</evidence>
<reference evidence="3" key="1">
    <citation type="submission" date="2013-06" db="EMBL/GenBank/DDBJ databases">
        <authorList>
            <person name="Zhao Q."/>
        </authorList>
    </citation>
    <scope>NUCLEOTIDE SEQUENCE</scope>
    <source>
        <strain evidence="3">cv. W1943</strain>
    </source>
</reference>